<comment type="caution">
    <text evidence="2">The sequence shown here is derived from an EMBL/GenBank/DDBJ whole genome shotgun (WGS) entry which is preliminary data.</text>
</comment>
<feature type="compositionally biased region" description="Basic and acidic residues" evidence="1">
    <location>
        <begin position="1"/>
        <end position="13"/>
    </location>
</feature>
<feature type="region of interest" description="Disordered" evidence="1">
    <location>
        <begin position="1"/>
        <end position="31"/>
    </location>
</feature>
<proteinExistence type="predicted"/>
<protein>
    <submittedName>
        <fullName evidence="2">Uncharacterized protein</fullName>
    </submittedName>
</protein>
<evidence type="ECO:0000256" key="1">
    <source>
        <dbReference type="SAM" id="MobiDB-lite"/>
    </source>
</evidence>
<name>A0A645DPJ3_9ZZZZ</name>
<dbReference type="AlphaFoldDB" id="A0A645DPJ3"/>
<accession>A0A645DPJ3</accession>
<evidence type="ECO:0000313" key="2">
    <source>
        <dbReference type="EMBL" id="MPM91139.1"/>
    </source>
</evidence>
<dbReference type="EMBL" id="VSSQ01038251">
    <property type="protein sequence ID" value="MPM91139.1"/>
    <property type="molecule type" value="Genomic_DNA"/>
</dbReference>
<reference evidence="2" key="1">
    <citation type="submission" date="2019-08" db="EMBL/GenBank/DDBJ databases">
        <authorList>
            <person name="Kucharzyk K."/>
            <person name="Murdoch R.W."/>
            <person name="Higgins S."/>
            <person name="Loffler F."/>
        </authorList>
    </citation>
    <scope>NUCLEOTIDE SEQUENCE</scope>
</reference>
<organism evidence="2">
    <name type="scientific">bioreactor metagenome</name>
    <dbReference type="NCBI Taxonomy" id="1076179"/>
    <lineage>
        <taxon>unclassified sequences</taxon>
        <taxon>metagenomes</taxon>
        <taxon>ecological metagenomes</taxon>
    </lineage>
</organism>
<gene>
    <name evidence="2" type="ORF">SDC9_138265</name>
</gene>
<sequence length="171" mass="18100">MEGAEQPHRKSDQADEDGNSTALHNHQAKRGCRDQPKGDCQAHAVIVVQHGYQCLCGRTRPVASTVVTVADGGIRIQNQKRNRAGGLIMRMAALPARFNPACEFVESSPGACLCLGPRCSTEACSMSGPVTQTYPHAMKNAGSVCRFGSFPGGMAGPPTATKKAPGRMMTM</sequence>